<evidence type="ECO:0000256" key="2">
    <source>
        <dbReference type="SAM" id="MobiDB-lite"/>
    </source>
</evidence>
<feature type="compositionally biased region" description="Low complexity" evidence="2">
    <location>
        <begin position="1"/>
        <end position="42"/>
    </location>
</feature>
<sequence length="847" mass="91216">MAGNTSAGSGAGHASAGRGLRWQPVSPGSASSATSSARLVVSGLGLSPASDRPSSPESSTEGQRAAAEAAPGRGRIQDRLVWMQPEPSRKAKWRRRKAEQRRREAERLAAAAAGWRSASPEGSPWWGLCFKCGRPGHKKKDCTFDIICLRCSNSGHAAADCKRPRSPSAEEEDLRWQALAKLARREPEPNLLCTPPVWRQSSRPALGDTTVGAVQGLAVEEDGVPVCVVPEVNCAQVQEALVQQRGIPRAGFSVHPFQQEDFIIVFASAEFRDRASAGVLNHRGFQLFLRKWTRQAQATMESWRAKVQLVVEGIPPHAWDREVLQSLLGSSCALAEVAPETASRANLSLFKASGWTEDVDRIPPAMMLVVPEREVGEETPSPTRVCSEDSRSTPPVRPVTAKKMLRYKVLIHVDIVVEEQDPEMFMRPSSPISDQGLPSPPGGFGGNWNNKVSRRLPWRPGVPDNRGGGGSRQRPAGQQRTYCQVAASVPAGWQLPPMDSLGQRRSGSNLELRTNDTMVAIPSSPTKEALAQELSPDERDTKVDDVHPVLQVVQGPTLVAEEVLSGGVQDVEPSVQESHVAAMQREQVGTCQLDLTDSCSTADSGTAPVEEKSDAILGVDEDRRLGGAGNLEGYIQISLSTPEGEKAQAPLRPSPTQVYLETVWPVVGLEKTAVSEETRDPSPVPSYTGPNSAMQLVQRDPVAAGGGMKDSEIVALGRMKAFCARILKALAPPLLREVQATSALRSEAEPFTPRRCTRSSAAAVTPVAPVAKQSRKATAAETVLLKALGITQADLNVDEDALQEFKLLFDSPIREQHIKVLASVFGKTMPSTQELARQGAVEISVCA</sequence>
<feature type="region of interest" description="Disordered" evidence="2">
    <location>
        <begin position="454"/>
        <end position="477"/>
    </location>
</feature>
<dbReference type="InterPro" id="IPR053253">
    <property type="entry name" value="Sex_diff_modulator"/>
</dbReference>
<feature type="compositionally biased region" description="Polar residues" evidence="2">
    <location>
        <begin position="52"/>
        <end position="61"/>
    </location>
</feature>
<dbReference type="Gene3D" id="4.10.60.10">
    <property type="entry name" value="Zinc finger, CCHC-type"/>
    <property type="match status" value="1"/>
</dbReference>
<dbReference type="SMART" id="SM00343">
    <property type="entry name" value="ZnF_C2HC"/>
    <property type="match status" value="2"/>
</dbReference>
<dbReference type="InterPro" id="IPR001878">
    <property type="entry name" value="Znf_CCHC"/>
</dbReference>
<dbReference type="AlphaFoldDB" id="A0AAD8TXB7"/>
<keyword evidence="5" id="KW-1185">Reference proteome</keyword>
<accession>A0AAD8TXB7</accession>
<keyword evidence="1" id="KW-0479">Metal-binding</keyword>
<gene>
    <name evidence="4" type="ORF">QYE76_011384</name>
</gene>
<feature type="domain" description="CCHC-type" evidence="3">
    <location>
        <begin position="129"/>
        <end position="142"/>
    </location>
</feature>
<dbReference type="PANTHER" id="PTHR33087">
    <property type="entry name" value="OS07G0539200 PROTEIN"/>
    <property type="match status" value="1"/>
</dbReference>
<dbReference type="SUPFAM" id="SSF57756">
    <property type="entry name" value="Retrovirus zinc finger-like domains"/>
    <property type="match status" value="1"/>
</dbReference>
<evidence type="ECO:0000313" key="5">
    <source>
        <dbReference type="Proteomes" id="UP001231189"/>
    </source>
</evidence>
<feature type="region of interest" description="Disordered" evidence="2">
    <location>
        <begin position="674"/>
        <end position="693"/>
    </location>
</feature>
<evidence type="ECO:0000256" key="1">
    <source>
        <dbReference type="PROSITE-ProRule" id="PRU00047"/>
    </source>
</evidence>
<keyword evidence="1" id="KW-0863">Zinc-finger</keyword>
<feature type="region of interest" description="Disordered" evidence="2">
    <location>
        <begin position="373"/>
        <end position="396"/>
    </location>
</feature>
<comment type="caution">
    <text evidence="4">The sequence shown here is derived from an EMBL/GenBank/DDBJ whole genome shotgun (WGS) entry which is preliminary data.</text>
</comment>
<keyword evidence="1" id="KW-0862">Zinc</keyword>
<evidence type="ECO:0000313" key="4">
    <source>
        <dbReference type="EMBL" id="KAK1694687.1"/>
    </source>
</evidence>
<feature type="region of interest" description="Disordered" evidence="2">
    <location>
        <begin position="1"/>
        <end position="98"/>
    </location>
</feature>
<dbReference type="GO" id="GO:0008270">
    <property type="term" value="F:zinc ion binding"/>
    <property type="evidence" value="ECO:0007669"/>
    <property type="project" value="UniProtKB-KW"/>
</dbReference>
<dbReference type="PANTHER" id="PTHR33087:SF42">
    <property type="entry name" value="DUF4283 DOMAIN-CONTAINING PROTEIN"/>
    <property type="match status" value="1"/>
</dbReference>
<dbReference type="InterPro" id="IPR036875">
    <property type="entry name" value="Znf_CCHC_sf"/>
</dbReference>
<feature type="compositionally biased region" description="Low complexity" evidence="2">
    <location>
        <begin position="62"/>
        <end position="74"/>
    </location>
</feature>
<feature type="domain" description="CCHC-type" evidence="3">
    <location>
        <begin position="148"/>
        <end position="163"/>
    </location>
</feature>
<dbReference type="Pfam" id="PF00098">
    <property type="entry name" value="zf-CCHC"/>
    <property type="match status" value="1"/>
</dbReference>
<name>A0AAD8TXB7_LOLMU</name>
<organism evidence="4 5">
    <name type="scientific">Lolium multiflorum</name>
    <name type="common">Italian ryegrass</name>
    <name type="synonym">Lolium perenne subsp. multiflorum</name>
    <dbReference type="NCBI Taxonomy" id="4521"/>
    <lineage>
        <taxon>Eukaryota</taxon>
        <taxon>Viridiplantae</taxon>
        <taxon>Streptophyta</taxon>
        <taxon>Embryophyta</taxon>
        <taxon>Tracheophyta</taxon>
        <taxon>Spermatophyta</taxon>
        <taxon>Magnoliopsida</taxon>
        <taxon>Liliopsida</taxon>
        <taxon>Poales</taxon>
        <taxon>Poaceae</taxon>
        <taxon>BOP clade</taxon>
        <taxon>Pooideae</taxon>
        <taxon>Poodae</taxon>
        <taxon>Poeae</taxon>
        <taxon>Poeae Chloroplast Group 2 (Poeae type)</taxon>
        <taxon>Loliodinae</taxon>
        <taxon>Loliinae</taxon>
        <taxon>Lolium</taxon>
    </lineage>
</organism>
<dbReference type="Proteomes" id="UP001231189">
    <property type="component" value="Unassembled WGS sequence"/>
</dbReference>
<evidence type="ECO:0000259" key="3">
    <source>
        <dbReference type="PROSITE" id="PS50158"/>
    </source>
</evidence>
<proteinExistence type="predicted"/>
<dbReference type="GO" id="GO:0003676">
    <property type="term" value="F:nucleic acid binding"/>
    <property type="evidence" value="ECO:0007669"/>
    <property type="project" value="InterPro"/>
</dbReference>
<protein>
    <recommendedName>
        <fullName evidence="3">CCHC-type domain-containing protein</fullName>
    </recommendedName>
</protein>
<dbReference type="EMBL" id="JAUUTY010000001">
    <property type="protein sequence ID" value="KAK1694687.1"/>
    <property type="molecule type" value="Genomic_DNA"/>
</dbReference>
<dbReference type="PROSITE" id="PS50158">
    <property type="entry name" value="ZF_CCHC"/>
    <property type="match status" value="2"/>
</dbReference>
<reference evidence="4" key="1">
    <citation type="submission" date="2023-07" db="EMBL/GenBank/DDBJ databases">
        <title>A chromosome-level genome assembly of Lolium multiflorum.</title>
        <authorList>
            <person name="Chen Y."/>
            <person name="Copetti D."/>
            <person name="Kolliker R."/>
            <person name="Studer B."/>
        </authorList>
    </citation>
    <scope>NUCLEOTIDE SEQUENCE</scope>
    <source>
        <strain evidence="4">02402/16</strain>
        <tissue evidence="4">Leaf</tissue>
    </source>
</reference>